<evidence type="ECO:0000313" key="3">
    <source>
        <dbReference type="Proteomes" id="UP001597560"/>
    </source>
</evidence>
<reference evidence="3" key="1">
    <citation type="journal article" date="2019" name="Int. J. Syst. Evol. Microbiol.">
        <title>The Global Catalogue of Microorganisms (GCM) 10K type strain sequencing project: providing services to taxonomists for standard genome sequencing and annotation.</title>
        <authorList>
            <consortium name="The Broad Institute Genomics Platform"/>
            <consortium name="The Broad Institute Genome Sequencing Center for Infectious Disease"/>
            <person name="Wu L."/>
            <person name="Ma J."/>
        </authorList>
    </citation>
    <scope>NUCLEOTIDE SEQUENCE [LARGE SCALE GENOMIC DNA]</scope>
    <source>
        <strain evidence="3">KCTC 23098</strain>
    </source>
</reference>
<comment type="caution">
    <text evidence="2">The sequence shown here is derived from an EMBL/GenBank/DDBJ whole genome shotgun (WGS) entry which is preliminary data.</text>
</comment>
<organism evidence="2 3">
    <name type="scientific">Olivibacter jilunii</name>
    <dbReference type="NCBI Taxonomy" id="985016"/>
    <lineage>
        <taxon>Bacteria</taxon>
        <taxon>Pseudomonadati</taxon>
        <taxon>Bacteroidota</taxon>
        <taxon>Sphingobacteriia</taxon>
        <taxon>Sphingobacteriales</taxon>
        <taxon>Sphingobacteriaceae</taxon>
        <taxon>Olivibacter</taxon>
    </lineage>
</organism>
<protein>
    <recommendedName>
        <fullName evidence="4">Lipoprotein</fullName>
    </recommendedName>
</protein>
<dbReference type="PROSITE" id="PS51257">
    <property type="entry name" value="PROKAR_LIPOPROTEIN"/>
    <property type="match status" value="1"/>
</dbReference>
<keyword evidence="3" id="KW-1185">Reference proteome</keyword>
<dbReference type="Proteomes" id="UP001597560">
    <property type="component" value="Unassembled WGS sequence"/>
</dbReference>
<accession>A0ABW6B5R4</accession>
<sequence>MKRLVYLLTLIYLLSATVSCQQKPSVPYTLAVPKGWTVETFPIPIDFAPNIPYKGTEEVRFTPGWGAPGAQHWSYSFLWWLEGRPLINEASLQRDLEAYYGGLVGRNITKRNIPADKVVPTKVMIKKIETAPQDEATFSGTINMLDYMPVVPIELNCVIHLFRCKEDNRTGIYFAVSPKKLNDPLWQEFEKLLTVNCRQ</sequence>
<dbReference type="RefSeq" id="WP_377611907.1">
    <property type="nucleotide sequence ID" value="NZ_JBHUPA010000008.1"/>
</dbReference>
<proteinExistence type="predicted"/>
<name>A0ABW6B5R4_9SPHI</name>
<feature type="chain" id="PRO_5046559160" description="Lipoprotein" evidence="1">
    <location>
        <begin position="21"/>
        <end position="199"/>
    </location>
</feature>
<keyword evidence="1" id="KW-0732">Signal</keyword>
<feature type="signal peptide" evidence="1">
    <location>
        <begin position="1"/>
        <end position="20"/>
    </location>
</feature>
<evidence type="ECO:0000313" key="2">
    <source>
        <dbReference type="EMBL" id="MFD2963774.1"/>
    </source>
</evidence>
<evidence type="ECO:0000256" key="1">
    <source>
        <dbReference type="SAM" id="SignalP"/>
    </source>
</evidence>
<gene>
    <name evidence="2" type="ORF">ACFS6J_18350</name>
</gene>
<evidence type="ECO:0008006" key="4">
    <source>
        <dbReference type="Google" id="ProtNLM"/>
    </source>
</evidence>
<dbReference type="EMBL" id="JBHUPA010000008">
    <property type="protein sequence ID" value="MFD2963774.1"/>
    <property type="molecule type" value="Genomic_DNA"/>
</dbReference>